<dbReference type="InterPro" id="IPR051054">
    <property type="entry name" value="SorC_transcr_regulators"/>
</dbReference>
<dbReference type="PANTHER" id="PTHR34294:SF1">
    <property type="entry name" value="TRANSCRIPTIONAL REGULATOR LSRR"/>
    <property type="match status" value="1"/>
</dbReference>
<dbReference type="Pfam" id="PF12802">
    <property type="entry name" value="MarR_2"/>
    <property type="match status" value="1"/>
</dbReference>
<comment type="similarity">
    <text evidence="1">Belongs to the SorC transcriptional regulatory family.</text>
</comment>
<feature type="domain" description="Sugar-binding" evidence="5">
    <location>
        <begin position="60"/>
        <end position="313"/>
    </location>
</feature>
<dbReference type="Gene3D" id="1.10.10.10">
    <property type="entry name" value="Winged helix-like DNA-binding domain superfamily/Winged helix DNA-binding domain"/>
    <property type="match status" value="1"/>
</dbReference>
<dbReference type="Pfam" id="PF04198">
    <property type="entry name" value="Sugar-bind"/>
    <property type="match status" value="1"/>
</dbReference>
<keyword evidence="4" id="KW-0804">Transcription</keyword>
<dbReference type="EMBL" id="MRWE01000013">
    <property type="protein sequence ID" value="ORJ25724.1"/>
    <property type="molecule type" value="Genomic_DNA"/>
</dbReference>
<dbReference type="Proteomes" id="UP000192536">
    <property type="component" value="Unassembled WGS sequence"/>
</dbReference>
<feature type="domain" description="HTH marR-type" evidence="6">
    <location>
        <begin position="17"/>
        <end position="53"/>
    </location>
</feature>
<evidence type="ECO:0000256" key="2">
    <source>
        <dbReference type="ARBA" id="ARBA00023015"/>
    </source>
</evidence>
<organism evidence="7 8">
    <name type="scientific">Rouxiella badensis</name>
    <dbReference type="NCBI Taxonomy" id="1646377"/>
    <lineage>
        <taxon>Bacteria</taxon>
        <taxon>Pseudomonadati</taxon>
        <taxon>Pseudomonadota</taxon>
        <taxon>Gammaproteobacteria</taxon>
        <taxon>Enterobacterales</taxon>
        <taxon>Yersiniaceae</taxon>
        <taxon>Rouxiella</taxon>
    </lineage>
</organism>
<sequence length="314" mass="33623">MNKNDKKLDQAARAAWMYYVAGQTQHEIAEALGISRQVAQRLVASAIESGLVSVHISHSVGNCMALEARLREAYGLSLCQVVPAQGMSKTGLLHAIAVAGAQVMTQFIRREASTIIGVGSGRTLKAAIDELDDIERPQHSCVSLIGAIAYDGSCTRYDVPLLMAEKTQGRYFILPAPLFADSEQDREGWCHHRIYRTVSEKASQADVTFTGIGTIGPDCPLHLDGFLSLEQVEKLNAVGAVGEMVGHFIGADGQRIDSELNARLTSVSLQPKADKPVIAMAGGAEKHLAMRAALQGGWVSGLVTDELSAIAMLE</sequence>
<dbReference type="PANTHER" id="PTHR34294">
    <property type="entry name" value="TRANSCRIPTIONAL REGULATOR-RELATED"/>
    <property type="match status" value="1"/>
</dbReference>
<gene>
    <name evidence="7" type="ORF">BS640_09900</name>
</gene>
<evidence type="ECO:0000259" key="6">
    <source>
        <dbReference type="Pfam" id="PF12802"/>
    </source>
</evidence>
<evidence type="ECO:0000259" key="5">
    <source>
        <dbReference type="Pfam" id="PF04198"/>
    </source>
</evidence>
<protein>
    <submittedName>
        <fullName evidence="7">DNA-binding transcriptional regulator</fullName>
    </submittedName>
</protein>
<dbReference type="Gene3D" id="3.40.50.1360">
    <property type="match status" value="1"/>
</dbReference>
<keyword evidence="8" id="KW-1185">Reference proteome</keyword>
<dbReference type="AlphaFoldDB" id="A0A1X0WG56"/>
<dbReference type="InterPro" id="IPR037171">
    <property type="entry name" value="NagB/RpiA_transferase-like"/>
</dbReference>
<evidence type="ECO:0000313" key="7">
    <source>
        <dbReference type="EMBL" id="ORJ25724.1"/>
    </source>
</evidence>
<reference evidence="7 8" key="1">
    <citation type="journal article" date="2017" name="Int. J. Syst. Evol. Microbiol.">
        <title>Rouxiella badensis sp. nov. and Rouxiella silvae sp. nov. isolated from peat bog soil in Germany and emendation of the genus description.</title>
        <authorList>
            <person name="Le Fleche-Mateos A."/>
            <person name="Kugler J.H."/>
            <person name="Hansen S.H."/>
            <person name="Syldatk C."/>
            <person name="Hausmann R."/>
            <person name="Lomprez F."/>
            <person name="Vandenbogaert M."/>
            <person name="Manuguerra J.C."/>
            <person name="Grimont P.A."/>
        </authorList>
    </citation>
    <scope>NUCLEOTIDE SEQUENCE [LARGE SCALE GENOMIC DNA]</scope>
    <source>
        <strain evidence="7 8">DSM 100043</strain>
    </source>
</reference>
<keyword evidence="3 7" id="KW-0238">DNA-binding</keyword>
<evidence type="ECO:0000256" key="1">
    <source>
        <dbReference type="ARBA" id="ARBA00010466"/>
    </source>
</evidence>
<dbReference type="GO" id="GO:0030246">
    <property type="term" value="F:carbohydrate binding"/>
    <property type="evidence" value="ECO:0007669"/>
    <property type="project" value="InterPro"/>
</dbReference>
<dbReference type="InterPro" id="IPR036388">
    <property type="entry name" value="WH-like_DNA-bd_sf"/>
</dbReference>
<evidence type="ECO:0000256" key="3">
    <source>
        <dbReference type="ARBA" id="ARBA00023125"/>
    </source>
</evidence>
<dbReference type="RefSeq" id="WP_084912484.1">
    <property type="nucleotide sequence ID" value="NZ_MRWE01000013.1"/>
</dbReference>
<dbReference type="SUPFAM" id="SSF100950">
    <property type="entry name" value="NagB/RpiA/CoA transferase-like"/>
    <property type="match status" value="1"/>
</dbReference>
<comment type="caution">
    <text evidence="7">The sequence shown here is derived from an EMBL/GenBank/DDBJ whole genome shotgun (WGS) entry which is preliminary data.</text>
</comment>
<dbReference type="GO" id="GO:0003700">
    <property type="term" value="F:DNA-binding transcription factor activity"/>
    <property type="evidence" value="ECO:0007669"/>
    <property type="project" value="InterPro"/>
</dbReference>
<dbReference type="InterPro" id="IPR000835">
    <property type="entry name" value="HTH_MarR-typ"/>
</dbReference>
<proteinExistence type="inferred from homology"/>
<name>A0A1X0WG56_9GAMM</name>
<dbReference type="GO" id="GO:0003677">
    <property type="term" value="F:DNA binding"/>
    <property type="evidence" value="ECO:0007669"/>
    <property type="project" value="UniProtKB-KW"/>
</dbReference>
<dbReference type="InterPro" id="IPR007324">
    <property type="entry name" value="Sugar-bd_dom_put"/>
</dbReference>
<accession>A0A1X0WG56</accession>
<keyword evidence="2" id="KW-0805">Transcription regulation</keyword>
<dbReference type="STRING" id="1646377.BS640_09900"/>
<evidence type="ECO:0000313" key="8">
    <source>
        <dbReference type="Proteomes" id="UP000192536"/>
    </source>
</evidence>
<evidence type="ECO:0000256" key="4">
    <source>
        <dbReference type="ARBA" id="ARBA00023163"/>
    </source>
</evidence>